<dbReference type="AlphaFoldDB" id="Q23VC9"/>
<evidence type="ECO:0000256" key="2">
    <source>
        <dbReference type="SAM" id="SignalP"/>
    </source>
</evidence>
<dbReference type="HOGENOM" id="CLU_126288_0_0_1"/>
<evidence type="ECO:0000313" key="4">
    <source>
        <dbReference type="Proteomes" id="UP000009168"/>
    </source>
</evidence>
<sequence length="131" mass="14687">MRICAFVLIALVAIAAAQQDTYTDDQKNQALECMQRIGEPCQSGNNEVKEACQDEVDQLDQCFDQCIDDNKETTNNIIGCVQLNCKSENNNAQTFFDQKTACMAILEENPSSKDEKKIDLDQENINNTETP</sequence>
<dbReference type="GeneID" id="7825793"/>
<dbReference type="KEGG" id="tet:TTHERM_00958710"/>
<gene>
    <name evidence="3" type="ORF">TTHERM_00958710</name>
</gene>
<accession>Q23VC9</accession>
<keyword evidence="2" id="KW-0732">Signal</keyword>
<dbReference type="RefSeq" id="XP_001020752.2">
    <property type="nucleotide sequence ID" value="XM_001020752.2"/>
</dbReference>
<proteinExistence type="predicted"/>
<feature type="region of interest" description="Disordered" evidence="1">
    <location>
        <begin position="112"/>
        <end position="131"/>
    </location>
</feature>
<feature type="chain" id="PRO_5004201970" description="Transmembrane protein" evidence="2">
    <location>
        <begin position="18"/>
        <end position="131"/>
    </location>
</feature>
<dbReference type="EMBL" id="GG662613">
    <property type="protein sequence ID" value="EAS00507.2"/>
    <property type="molecule type" value="Genomic_DNA"/>
</dbReference>
<keyword evidence="4" id="KW-1185">Reference proteome</keyword>
<reference evidence="4" key="1">
    <citation type="journal article" date="2006" name="PLoS Biol.">
        <title>Macronuclear genome sequence of the ciliate Tetrahymena thermophila, a model eukaryote.</title>
        <authorList>
            <person name="Eisen J.A."/>
            <person name="Coyne R.S."/>
            <person name="Wu M."/>
            <person name="Wu D."/>
            <person name="Thiagarajan M."/>
            <person name="Wortman J.R."/>
            <person name="Badger J.H."/>
            <person name="Ren Q."/>
            <person name="Amedeo P."/>
            <person name="Jones K.M."/>
            <person name="Tallon L.J."/>
            <person name="Delcher A.L."/>
            <person name="Salzberg S.L."/>
            <person name="Silva J.C."/>
            <person name="Haas B.J."/>
            <person name="Majoros W.H."/>
            <person name="Farzad M."/>
            <person name="Carlton J.M."/>
            <person name="Smith R.K. Jr."/>
            <person name="Garg J."/>
            <person name="Pearlman R.E."/>
            <person name="Karrer K.M."/>
            <person name="Sun L."/>
            <person name="Manning G."/>
            <person name="Elde N.C."/>
            <person name="Turkewitz A.P."/>
            <person name="Asai D.J."/>
            <person name="Wilkes D.E."/>
            <person name="Wang Y."/>
            <person name="Cai H."/>
            <person name="Collins K."/>
            <person name="Stewart B.A."/>
            <person name="Lee S.R."/>
            <person name="Wilamowska K."/>
            <person name="Weinberg Z."/>
            <person name="Ruzzo W.L."/>
            <person name="Wloga D."/>
            <person name="Gaertig J."/>
            <person name="Frankel J."/>
            <person name="Tsao C.-C."/>
            <person name="Gorovsky M.A."/>
            <person name="Keeling P.J."/>
            <person name="Waller R.F."/>
            <person name="Patron N.J."/>
            <person name="Cherry J.M."/>
            <person name="Stover N.A."/>
            <person name="Krieger C.J."/>
            <person name="del Toro C."/>
            <person name="Ryder H.F."/>
            <person name="Williamson S.C."/>
            <person name="Barbeau R.A."/>
            <person name="Hamilton E.P."/>
            <person name="Orias E."/>
        </authorList>
    </citation>
    <scope>NUCLEOTIDE SEQUENCE [LARGE SCALE GENOMIC DNA]</scope>
    <source>
        <strain evidence="4">SB210</strain>
    </source>
</reference>
<feature type="signal peptide" evidence="2">
    <location>
        <begin position="1"/>
        <end position="17"/>
    </location>
</feature>
<dbReference type="Proteomes" id="UP000009168">
    <property type="component" value="Unassembled WGS sequence"/>
</dbReference>
<evidence type="ECO:0000256" key="1">
    <source>
        <dbReference type="SAM" id="MobiDB-lite"/>
    </source>
</evidence>
<name>Q23VC9_TETTS</name>
<organism evidence="3 4">
    <name type="scientific">Tetrahymena thermophila (strain SB210)</name>
    <dbReference type="NCBI Taxonomy" id="312017"/>
    <lineage>
        <taxon>Eukaryota</taxon>
        <taxon>Sar</taxon>
        <taxon>Alveolata</taxon>
        <taxon>Ciliophora</taxon>
        <taxon>Intramacronucleata</taxon>
        <taxon>Oligohymenophorea</taxon>
        <taxon>Hymenostomatida</taxon>
        <taxon>Tetrahymenina</taxon>
        <taxon>Tetrahymenidae</taxon>
        <taxon>Tetrahymena</taxon>
    </lineage>
</organism>
<evidence type="ECO:0000313" key="3">
    <source>
        <dbReference type="EMBL" id="EAS00507.2"/>
    </source>
</evidence>
<dbReference type="InParanoid" id="Q23VC9"/>
<evidence type="ECO:0008006" key="5">
    <source>
        <dbReference type="Google" id="ProtNLM"/>
    </source>
</evidence>
<protein>
    <recommendedName>
        <fullName evidence="5">Transmembrane protein</fullName>
    </recommendedName>
</protein>